<gene>
    <name evidence="2" type="ORF">CUNI_LOCUS12243</name>
</gene>
<comment type="caution">
    <text evidence="2">The sequence shown here is derived from an EMBL/GenBank/DDBJ whole genome shotgun (WGS) entry which is preliminary data.</text>
</comment>
<dbReference type="Proteomes" id="UP000678393">
    <property type="component" value="Unassembled WGS sequence"/>
</dbReference>
<dbReference type="EMBL" id="CAJHNH020002426">
    <property type="protein sequence ID" value="CAG5126685.1"/>
    <property type="molecule type" value="Genomic_DNA"/>
</dbReference>
<reference evidence="2" key="1">
    <citation type="submission" date="2021-04" db="EMBL/GenBank/DDBJ databases">
        <authorList>
            <consortium name="Molecular Ecology Group"/>
        </authorList>
    </citation>
    <scope>NUCLEOTIDE SEQUENCE</scope>
</reference>
<protein>
    <recommendedName>
        <fullName evidence="1">NXPE C-terminal domain-containing protein</fullName>
    </recommendedName>
</protein>
<accession>A0A8S3ZFG7</accession>
<dbReference type="PANTHER" id="PTHR16165:SF5">
    <property type="entry name" value="NXPE FAMILY MEMBER 3"/>
    <property type="match status" value="1"/>
</dbReference>
<evidence type="ECO:0000313" key="2">
    <source>
        <dbReference type="EMBL" id="CAG5126685.1"/>
    </source>
</evidence>
<dbReference type="OrthoDB" id="6154245at2759"/>
<evidence type="ECO:0000313" key="3">
    <source>
        <dbReference type="Proteomes" id="UP000678393"/>
    </source>
</evidence>
<dbReference type="InterPro" id="IPR057106">
    <property type="entry name" value="NXPE4_C"/>
</dbReference>
<feature type="domain" description="NXPE C-terminal" evidence="1">
    <location>
        <begin position="32"/>
        <end position="253"/>
    </location>
</feature>
<dbReference type="Pfam" id="PF24536">
    <property type="entry name" value="NXPE4_C"/>
    <property type="match status" value="1"/>
</dbReference>
<dbReference type="PANTHER" id="PTHR16165">
    <property type="entry name" value="NXPE FAMILY MEMBER"/>
    <property type="match status" value="1"/>
</dbReference>
<organism evidence="2 3">
    <name type="scientific">Candidula unifasciata</name>
    <dbReference type="NCBI Taxonomy" id="100452"/>
    <lineage>
        <taxon>Eukaryota</taxon>
        <taxon>Metazoa</taxon>
        <taxon>Spiralia</taxon>
        <taxon>Lophotrochozoa</taxon>
        <taxon>Mollusca</taxon>
        <taxon>Gastropoda</taxon>
        <taxon>Heterobranchia</taxon>
        <taxon>Euthyneura</taxon>
        <taxon>Panpulmonata</taxon>
        <taxon>Eupulmonata</taxon>
        <taxon>Stylommatophora</taxon>
        <taxon>Helicina</taxon>
        <taxon>Helicoidea</taxon>
        <taxon>Geomitridae</taxon>
        <taxon>Candidula</taxon>
    </lineage>
</organism>
<feature type="non-terminal residue" evidence="2">
    <location>
        <position position="255"/>
    </location>
</feature>
<sequence length="255" mass="29549">HSIVATLPCSKVLPQLTWSQEIPTGYMSNKTWHFRICNYTKPDYKTCFINKQVLIFGDSNGRSHYYNVQAHSNCTEVKKAETRHWHKPLLCEHKANNFSVFWGPHANPFSNGNTVSQINDLVPTSKAIDEIPSQGHYLIIMTHYYHFTASHISSAEIMFRSIKESLVRLLKRNPNVQVLLQGPHVAWRGWAEHYAAGDMLGTTIMEMQREIFHDIRDRVVFYSPWDITIAVENLDYHPSINNDIFHMIFAFLCGR</sequence>
<proteinExistence type="predicted"/>
<evidence type="ECO:0000259" key="1">
    <source>
        <dbReference type="Pfam" id="PF24536"/>
    </source>
</evidence>
<keyword evidence="3" id="KW-1185">Reference proteome</keyword>
<dbReference type="AlphaFoldDB" id="A0A8S3ZFG7"/>
<name>A0A8S3ZFG7_9EUPU</name>